<gene>
    <name evidence="1" type="ORF">DI551_03790</name>
</gene>
<organism evidence="1 2">
    <name type="scientific">Micavibrio aeruginosavorus</name>
    <dbReference type="NCBI Taxonomy" id="349221"/>
    <lineage>
        <taxon>Bacteria</taxon>
        <taxon>Pseudomonadati</taxon>
        <taxon>Bdellovibrionota</taxon>
        <taxon>Bdellovibrionia</taxon>
        <taxon>Bdellovibrionales</taxon>
        <taxon>Pseudobdellovibrionaceae</taxon>
        <taxon>Micavibrio</taxon>
    </lineage>
</organism>
<sequence length="517" mass="58079">MSENTPSKPFLSVVQPFNLEDCNYVCSIDFEYPDDANERNMGLHDIRRNLAWARLTNYRLLEDDLAATIYFTAKDDVVRFGVAAASGQSPVAVFFDAPPKTGMVKLRNRTKKLQLAADELGFTDKITFATDEDNIRITIHAKDKKAYFDFMDASEKLSLKESVFRDIEEYDCDDTAEDIICETAALSTDTNEAPAAPQKPIRKKAEINLEKGIIDGSGSVDVYGPRLQARLSLAHSFNADDYPHSMTCTLHPYNLHDFDESQEDNVAAAYQDMSTTLQHHMWRKDVAAATKTLGIQNYRFDAAGTDLKASFQTQDDLDAVREAIRHPPKAPRPEREINTSMDRLGVFTSNAAPQRSQADLKEVEHVSRARYGYGKDVNLNTDDSTTRTAQKLKIKEKLKLIAAKDYKVLDTEAGFSVLFTNVMDHYHFGLAMTANPEKSLKQRIYLPGEKGKYASEIWKLKRSFTLAAKSIGLSKEVRATPDKDKGAIIVASASLNEYFAVWRNLSVRGRRILKVSL</sequence>
<name>A0A2W5N118_9BACT</name>
<dbReference type="EMBL" id="QFQB01000016">
    <property type="protein sequence ID" value="PZQ47201.1"/>
    <property type="molecule type" value="Genomic_DNA"/>
</dbReference>
<comment type="caution">
    <text evidence="1">The sequence shown here is derived from an EMBL/GenBank/DDBJ whole genome shotgun (WGS) entry which is preliminary data.</text>
</comment>
<reference evidence="1 2" key="1">
    <citation type="submission" date="2017-08" db="EMBL/GenBank/DDBJ databases">
        <title>Infants hospitalized years apart are colonized by the same room-sourced microbial strains.</title>
        <authorList>
            <person name="Brooks B."/>
            <person name="Olm M.R."/>
            <person name="Firek B.A."/>
            <person name="Baker R."/>
            <person name="Thomas B.C."/>
            <person name="Morowitz M.J."/>
            <person name="Banfield J.F."/>
        </authorList>
    </citation>
    <scope>NUCLEOTIDE SEQUENCE [LARGE SCALE GENOMIC DNA]</scope>
    <source>
        <strain evidence="1">S2_005_002_R2_29</strain>
    </source>
</reference>
<accession>A0A2W5N118</accession>
<evidence type="ECO:0000313" key="2">
    <source>
        <dbReference type="Proteomes" id="UP000249417"/>
    </source>
</evidence>
<proteinExistence type="predicted"/>
<evidence type="ECO:0000313" key="1">
    <source>
        <dbReference type="EMBL" id="PZQ47201.1"/>
    </source>
</evidence>
<dbReference type="AlphaFoldDB" id="A0A2W5N118"/>
<dbReference type="Proteomes" id="UP000249417">
    <property type="component" value="Unassembled WGS sequence"/>
</dbReference>
<protein>
    <submittedName>
        <fullName evidence="1">Uncharacterized protein</fullName>
    </submittedName>
</protein>